<organism evidence="1 2">
    <name type="scientific">Rangifer tarandus platyrhynchus</name>
    <name type="common">Svalbard reindeer</name>
    <dbReference type="NCBI Taxonomy" id="3082113"/>
    <lineage>
        <taxon>Eukaryota</taxon>
        <taxon>Metazoa</taxon>
        <taxon>Chordata</taxon>
        <taxon>Craniata</taxon>
        <taxon>Vertebrata</taxon>
        <taxon>Euteleostomi</taxon>
        <taxon>Mammalia</taxon>
        <taxon>Eutheria</taxon>
        <taxon>Laurasiatheria</taxon>
        <taxon>Artiodactyla</taxon>
        <taxon>Ruminantia</taxon>
        <taxon>Pecora</taxon>
        <taxon>Cervidae</taxon>
        <taxon>Odocoileinae</taxon>
        <taxon>Rangifer</taxon>
    </lineage>
</organism>
<dbReference type="EMBL" id="OX596108">
    <property type="protein sequence ID" value="CAI9702499.1"/>
    <property type="molecule type" value="Genomic_DNA"/>
</dbReference>
<reference evidence="1" key="1">
    <citation type="submission" date="2023-05" db="EMBL/GenBank/DDBJ databases">
        <authorList>
            <consortium name="ELIXIR-Norway"/>
        </authorList>
    </citation>
    <scope>NUCLEOTIDE SEQUENCE</scope>
</reference>
<evidence type="ECO:0000313" key="1">
    <source>
        <dbReference type="EMBL" id="CAI9702499.1"/>
    </source>
</evidence>
<sequence length="311" mass="35931">MRNHTPVVSFILLGLTDDLQMQILIFTLLLITYILSLTGNLIIITLILVDSHLKSVVYYFLQNFSFLEIAVTSACIPRFLYSIPTGDRSITYNACVAQLFFTYVFGMTEFFLLATMYYDRYVAICKPLHYMTIMNHRSCKMLIFFCWKTTFLIIFPPFCLGLNLEICDSVIDHFFCDVNPLLKISCSDPWFIEEMTLVGSVLIYIMTLICVVLSYMFIIRTILRFLSAQQRTKAFSICSSHFIVVSITYSSCIFVYIKPSSKDELSINQRVVILTTSISPMLNPFIYTLRNKQLKHAFNDLVKRILSVSKN</sequence>
<evidence type="ECO:0000313" key="2">
    <source>
        <dbReference type="Proteomes" id="UP001162501"/>
    </source>
</evidence>
<accession>A0ACB0EPP0</accession>
<dbReference type="Proteomes" id="UP001162501">
    <property type="component" value="Chromosome 24"/>
</dbReference>
<proteinExistence type="predicted"/>
<protein>
    <submittedName>
        <fullName evidence="1">Uncharacterized protein</fullName>
    </submittedName>
</protein>
<name>A0ACB0EPP0_RANTA</name>
<gene>
    <name evidence="1" type="ORF">MRATA1EN3_LOCUS13712</name>
</gene>